<dbReference type="InterPro" id="IPR051685">
    <property type="entry name" value="Ycf3/AcsC/BcsC/TPR_MFPF"/>
</dbReference>
<dbReference type="SMART" id="SM00028">
    <property type="entry name" value="TPR"/>
    <property type="match status" value="6"/>
</dbReference>
<dbReference type="PANTHER" id="PTHR44943">
    <property type="entry name" value="CELLULOSE SYNTHASE OPERON PROTEIN C"/>
    <property type="match status" value="1"/>
</dbReference>
<sequence>MILPSGVTPPDPAALAGILHHVSELMASGNSQDAINSLLAVQDLIRSQPLACCTLGYLLLHNDRSPEAISWFEAALAVNPGDAQALSGLGMACQATGDLARALQCYEAALVPRWNHAPAWYYHGALLTQLGRLREALSSLDKAIELQDDYVAAFTKRCQVLSALGDVSGAALSAMRCCQLAPNDASSWLLFGDLCMKHDDLGRAISAYDKGLEVSPANFQCLYNKGFALKRTGQREAALAHAQAALHIEPDNKDALLFCAGIEQELGNTGQAYDCFRRVAAKGVARSYRAKCQPARFQALLLFSPFSGNTPYEDLISDSCYDADVVLILPGHSDDPRAVNADVVVNLVSEADLGRDIVAQAGDFVDSIGKPVINHPQLILGTDRQSIAQRLAAIAGAVVPATIRVEATALYRFLCTNTLPGINLIARHAGTHGGDKMELLSTSRELSAFAEQAGDQPLYLTDFFDYRSADGFYRKYRFIFVGDEILPYHLAIGDVWKVHHMSTRMADVEWMRKEEQAFLERPHDVFGTGAMAALDAIRREVGLDYFGIDCSLDSEGRVVVFEVNASMLIHLHNTGFEYKTKHVMRIKQAFEQLLERRAQSARRIFQPTQTHFSNPSMTRQYLVHSRPSETADAELTAHRMR</sequence>
<dbReference type="Pfam" id="PF13181">
    <property type="entry name" value="TPR_8"/>
    <property type="match status" value="2"/>
</dbReference>
<accession>A0A6L9UJ36</accession>
<name>A0A6L9UJ36_9HYPH</name>
<organism evidence="4 5">
    <name type="scientific">Rhizobium lusitanum</name>
    <dbReference type="NCBI Taxonomy" id="293958"/>
    <lineage>
        <taxon>Bacteria</taxon>
        <taxon>Pseudomonadati</taxon>
        <taxon>Pseudomonadota</taxon>
        <taxon>Alphaproteobacteria</taxon>
        <taxon>Hyphomicrobiales</taxon>
        <taxon>Rhizobiaceae</taxon>
        <taxon>Rhizobium/Agrobacterium group</taxon>
        <taxon>Rhizobium</taxon>
    </lineage>
</organism>
<dbReference type="Pfam" id="PF13432">
    <property type="entry name" value="TPR_16"/>
    <property type="match status" value="1"/>
</dbReference>
<dbReference type="SUPFAM" id="SSF48452">
    <property type="entry name" value="TPR-like"/>
    <property type="match status" value="1"/>
</dbReference>
<evidence type="ECO:0000313" key="4">
    <source>
        <dbReference type="EMBL" id="NEI73890.1"/>
    </source>
</evidence>
<dbReference type="SUPFAM" id="SSF56059">
    <property type="entry name" value="Glutathione synthetase ATP-binding domain-like"/>
    <property type="match status" value="1"/>
</dbReference>
<dbReference type="InterPro" id="IPR011990">
    <property type="entry name" value="TPR-like_helical_dom_sf"/>
</dbReference>
<reference evidence="4 5" key="1">
    <citation type="submission" date="2019-12" db="EMBL/GenBank/DDBJ databases">
        <title>Rhizobium genotypes associated with high levels of biological nitrogen fixation by grain legumes in a temperate-maritime cropping system.</title>
        <authorList>
            <person name="Maluk M."/>
            <person name="Francesc Ferrando Molina F."/>
            <person name="Lopez Del Egido L."/>
            <person name="Lafos M."/>
            <person name="Langarica-Fuentes A."/>
            <person name="Gebre Yohannes G."/>
            <person name="Young M.W."/>
            <person name="Martin P."/>
            <person name="Gantlett R."/>
            <person name="Kenicer G."/>
            <person name="Hawes C."/>
            <person name="Begg G.S."/>
            <person name="Quilliam R.S."/>
            <person name="Squire G.R."/>
            <person name="Poole P.S."/>
            <person name="Young P.W."/>
            <person name="Iannetta P.M."/>
            <person name="James E.K."/>
        </authorList>
    </citation>
    <scope>NUCLEOTIDE SEQUENCE [LARGE SCALE GENOMIC DNA]</scope>
    <source>
        <strain evidence="4 5">JHI1118</strain>
    </source>
</reference>
<keyword evidence="2 3" id="KW-0802">TPR repeat</keyword>
<feature type="repeat" description="TPR" evidence="3">
    <location>
        <begin position="117"/>
        <end position="150"/>
    </location>
</feature>
<evidence type="ECO:0000256" key="2">
    <source>
        <dbReference type="ARBA" id="ARBA00022803"/>
    </source>
</evidence>
<evidence type="ECO:0000256" key="1">
    <source>
        <dbReference type="ARBA" id="ARBA00022737"/>
    </source>
</evidence>
<dbReference type="AlphaFoldDB" id="A0A6L9UJ36"/>
<comment type="caution">
    <text evidence="4">The sequence shown here is derived from an EMBL/GenBank/DDBJ whole genome shotgun (WGS) entry which is preliminary data.</text>
</comment>
<feature type="repeat" description="TPR" evidence="3">
    <location>
        <begin position="185"/>
        <end position="218"/>
    </location>
</feature>
<evidence type="ECO:0000256" key="3">
    <source>
        <dbReference type="PROSITE-ProRule" id="PRU00339"/>
    </source>
</evidence>
<proteinExistence type="predicted"/>
<dbReference type="InterPro" id="IPR019734">
    <property type="entry name" value="TPR_rpt"/>
</dbReference>
<gene>
    <name evidence="4" type="ORF">GR212_30495</name>
</gene>
<feature type="repeat" description="TPR" evidence="3">
    <location>
        <begin position="219"/>
        <end position="252"/>
    </location>
</feature>
<protein>
    <submittedName>
        <fullName evidence="4">Tetratricopeptide repeat protein</fullName>
    </submittedName>
</protein>
<dbReference type="RefSeq" id="WP_163992620.1">
    <property type="nucleotide sequence ID" value="NZ_WUEY01000023.1"/>
</dbReference>
<dbReference type="Gene3D" id="1.25.40.10">
    <property type="entry name" value="Tetratricopeptide repeat domain"/>
    <property type="match status" value="2"/>
</dbReference>
<keyword evidence="1" id="KW-0677">Repeat</keyword>
<dbReference type="PANTHER" id="PTHR44943:SF8">
    <property type="entry name" value="TPR REPEAT-CONTAINING PROTEIN MJ0263"/>
    <property type="match status" value="1"/>
</dbReference>
<evidence type="ECO:0000313" key="5">
    <source>
        <dbReference type="Proteomes" id="UP000483035"/>
    </source>
</evidence>
<dbReference type="PROSITE" id="PS50005">
    <property type="entry name" value="TPR"/>
    <property type="match status" value="3"/>
</dbReference>
<dbReference type="EMBL" id="WUEY01000023">
    <property type="protein sequence ID" value="NEI73890.1"/>
    <property type="molecule type" value="Genomic_DNA"/>
</dbReference>
<dbReference type="Proteomes" id="UP000483035">
    <property type="component" value="Unassembled WGS sequence"/>
</dbReference>